<gene>
    <name evidence="10" type="primary">Stard7</name>
</gene>
<dbReference type="GO" id="GO:0006954">
    <property type="term" value="P:inflammatory response"/>
    <property type="evidence" value="ECO:0007669"/>
    <property type="project" value="Ensembl"/>
</dbReference>
<dbReference type="PANTHER" id="PTHR19308:SF8">
    <property type="entry name" value="STAR-RELATED LIPID TRANSFER PROTEIN 7, MITOCHONDRIAL"/>
    <property type="match status" value="1"/>
</dbReference>
<evidence type="ECO:0000256" key="4">
    <source>
        <dbReference type="ARBA" id="ARBA00023128"/>
    </source>
</evidence>
<dbReference type="OMA" id="NQLCERC"/>
<dbReference type="GO" id="GO:0005739">
    <property type="term" value="C:mitochondrion"/>
    <property type="evidence" value="ECO:0007669"/>
    <property type="project" value="UniProtKB-SubCell"/>
</dbReference>
<feature type="region of interest" description="Disordered" evidence="8">
    <location>
        <begin position="336"/>
        <end position="362"/>
    </location>
</feature>
<evidence type="ECO:0000256" key="7">
    <source>
        <dbReference type="ARBA" id="ARBA00079053"/>
    </source>
</evidence>
<proteinExistence type="predicted"/>
<dbReference type="SMART" id="SM00234">
    <property type="entry name" value="START"/>
    <property type="match status" value="1"/>
</dbReference>
<dbReference type="InterPro" id="IPR051213">
    <property type="entry name" value="START_lipid_transfer"/>
</dbReference>
<sequence>MFPWRPPAALATWLAGARGGGLLALLANQCRFVTGLRVRRAQQIAQLYGRLYSESSRCVLLGRLWRRLRGRPGHASALMAALAGAFVWDEERIQEEELQRSINEMKRLEEMSHIFQSSGVECHPPEPKSQAEGIDNSKDKEDPWEMVMDKKHFKLWRRPITGTHLYQYRVFGTYTDVTPRQFFNVQLDTEYRKKWDALVIKLEVIERDVVSGSEVLHWVTQFPYPMYSRDYVYVRRYSVDQENNVMVLVSRAVEHPSVPESPEFVRVRSYESQMVIRPHKSFDESALGLYFCFTRFPCVPTGMPEFLEKLHMATLKAKNMEIKVKDYMSAKPLEMSSEAKATVPSSERKTEGSCGPARIEYA</sequence>
<dbReference type="GO" id="GO:0005576">
    <property type="term" value="C:extracellular region"/>
    <property type="evidence" value="ECO:0007669"/>
    <property type="project" value="GOC"/>
</dbReference>
<dbReference type="PANTHER" id="PTHR19308">
    <property type="entry name" value="PHOSPHATIDYLCHOLINE TRANSFER PROTEIN"/>
    <property type="match status" value="1"/>
</dbReference>
<keyword evidence="2" id="KW-0809">Transit peptide</keyword>
<organism evidence="10 11">
    <name type="scientific">Jaculus jaculus</name>
    <name type="common">Lesser Egyptian jerboa</name>
    <dbReference type="NCBI Taxonomy" id="51337"/>
    <lineage>
        <taxon>Eukaryota</taxon>
        <taxon>Metazoa</taxon>
        <taxon>Chordata</taxon>
        <taxon>Craniata</taxon>
        <taxon>Vertebrata</taxon>
        <taxon>Euteleostomi</taxon>
        <taxon>Mammalia</taxon>
        <taxon>Eutheria</taxon>
        <taxon>Euarchontoglires</taxon>
        <taxon>Glires</taxon>
        <taxon>Rodentia</taxon>
        <taxon>Myomorpha</taxon>
        <taxon>Dipodoidea</taxon>
        <taxon>Dipodidae</taxon>
        <taxon>Dipodinae</taxon>
        <taxon>Jaculus</taxon>
    </lineage>
</organism>
<dbReference type="GO" id="GO:0061436">
    <property type="term" value="P:establishment of skin barrier"/>
    <property type="evidence" value="ECO:0007669"/>
    <property type="project" value="Ensembl"/>
</dbReference>
<dbReference type="InterPro" id="IPR023393">
    <property type="entry name" value="START-like_dom_sf"/>
</dbReference>
<dbReference type="Gene3D" id="3.30.530.20">
    <property type="match status" value="1"/>
</dbReference>
<evidence type="ECO:0000256" key="5">
    <source>
        <dbReference type="ARBA" id="ARBA00053168"/>
    </source>
</evidence>
<feature type="region of interest" description="Disordered" evidence="8">
    <location>
        <begin position="119"/>
        <end position="141"/>
    </location>
</feature>
<dbReference type="PROSITE" id="PS50848">
    <property type="entry name" value="START"/>
    <property type="match status" value="1"/>
</dbReference>
<dbReference type="GO" id="GO:0120197">
    <property type="term" value="P:mucociliary clearance"/>
    <property type="evidence" value="ECO:0007669"/>
    <property type="project" value="Ensembl"/>
</dbReference>
<evidence type="ECO:0000256" key="6">
    <source>
        <dbReference type="ARBA" id="ARBA00069252"/>
    </source>
</evidence>
<accession>A0A8C5KG61</accession>
<dbReference type="GO" id="GO:0008289">
    <property type="term" value="F:lipid binding"/>
    <property type="evidence" value="ECO:0007669"/>
    <property type="project" value="InterPro"/>
</dbReference>
<dbReference type="FunFam" id="3.30.530.20:FF:000016">
    <property type="entry name" value="StAR-related lipid transfer protein 7, mitochondrial"/>
    <property type="match status" value="1"/>
</dbReference>
<evidence type="ECO:0000256" key="8">
    <source>
        <dbReference type="SAM" id="MobiDB-lite"/>
    </source>
</evidence>
<dbReference type="GO" id="GO:0001773">
    <property type="term" value="P:myeloid dendritic cell activation"/>
    <property type="evidence" value="ECO:0007669"/>
    <property type="project" value="Ensembl"/>
</dbReference>
<evidence type="ECO:0000256" key="3">
    <source>
        <dbReference type="ARBA" id="ARBA00023054"/>
    </source>
</evidence>
<dbReference type="Pfam" id="PF01852">
    <property type="entry name" value="START"/>
    <property type="match status" value="1"/>
</dbReference>
<name>A0A8C5KG61_JACJA</name>
<keyword evidence="4" id="KW-0496">Mitochondrion</keyword>
<feature type="domain" description="START" evidence="9">
    <location>
        <begin position="140"/>
        <end position="278"/>
    </location>
</feature>
<dbReference type="GO" id="GO:0140104">
    <property type="term" value="F:molecular carrier activity"/>
    <property type="evidence" value="ECO:0007669"/>
    <property type="project" value="Ensembl"/>
</dbReference>
<dbReference type="SUPFAM" id="SSF55961">
    <property type="entry name" value="Bet v1-like"/>
    <property type="match status" value="1"/>
</dbReference>
<evidence type="ECO:0000259" key="9">
    <source>
        <dbReference type="PROSITE" id="PS50848"/>
    </source>
</evidence>
<comment type="subcellular location">
    <subcellularLocation>
        <location evidence="1">Mitochondrion</location>
    </subcellularLocation>
</comment>
<protein>
    <recommendedName>
        <fullName evidence="6">StAR-related lipid transfer protein 7, mitochondrial</fullName>
    </recommendedName>
    <alternativeName>
        <fullName evidence="7">START domain-containing protein 7</fullName>
    </alternativeName>
</protein>
<dbReference type="GeneTree" id="ENSGT00940000157856"/>
<comment type="function">
    <text evidence="5">May play a protective role in mucosal tissues by preventing exaggerated allergic responses.</text>
</comment>
<reference evidence="10" key="1">
    <citation type="submission" date="2025-08" db="UniProtKB">
        <authorList>
            <consortium name="Ensembl"/>
        </authorList>
    </citation>
    <scope>IDENTIFICATION</scope>
</reference>
<evidence type="ECO:0000256" key="1">
    <source>
        <dbReference type="ARBA" id="ARBA00004173"/>
    </source>
</evidence>
<evidence type="ECO:0000313" key="10">
    <source>
        <dbReference type="Ensembl" id="ENSJJAP00000008738.1"/>
    </source>
</evidence>
<evidence type="ECO:0000313" key="11">
    <source>
        <dbReference type="Proteomes" id="UP000694385"/>
    </source>
</evidence>
<dbReference type="Ensembl" id="ENSJJAT00000015174.1">
    <property type="protein sequence ID" value="ENSJJAP00000008738.1"/>
    <property type="gene ID" value="ENSJJAG00000012821.1"/>
</dbReference>
<reference evidence="10" key="2">
    <citation type="submission" date="2025-09" db="UniProtKB">
        <authorList>
            <consortium name="Ensembl"/>
        </authorList>
    </citation>
    <scope>IDENTIFICATION</scope>
</reference>
<keyword evidence="11" id="KW-1185">Reference proteome</keyword>
<dbReference type="GO" id="GO:0042092">
    <property type="term" value="P:type 2 immune response"/>
    <property type="evidence" value="ECO:0007669"/>
    <property type="project" value="Ensembl"/>
</dbReference>
<dbReference type="AlphaFoldDB" id="A0A8C5KG61"/>
<dbReference type="Proteomes" id="UP000694385">
    <property type="component" value="Unassembled WGS sequence"/>
</dbReference>
<dbReference type="InterPro" id="IPR002913">
    <property type="entry name" value="START_lipid-bd_dom"/>
</dbReference>
<evidence type="ECO:0000256" key="2">
    <source>
        <dbReference type="ARBA" id="ARBA00022946"/>
    </source>
</evidence>
<keyword evidence="3" id="KW-0175">Coiled coil</keyword>